<gene>
    <name evidence="5" type="ORF">MPL1032_30314</name>
    <name evidence="4" type="ORF">MPL3356_150108</name>
</gene>
<feature type="domain" description="Gfo/Idh/MocA-like oxidoreductase N-terminal" evidence="2">
    <location>
        <begin position="6"/>
        <end position="125"/>
    </location>
</feature>
<feature type="signal peptide" evidence="1">
    <location>
        <begin position="1"/>
        <end position="20"/>
    </location>
</feature>
<dbReference type="GO" id="GO:0000166">
    <property type="term" value="F:nucleotide binding"/>
    <property type="evidence" value="ECO:0007669"/>
    <property type="project" value="InterPro"/>
</dbReference>
<protein>
    <submittedName>
        <fullName evidence="4">Oxidoreductase domain-containing protein</fullName>
    </submittedName>
</protein>
<dbReference type="Pfam" id="PF01408">
    <property type="entry name" value="GFO_IDH_MocA"/>
    <property type="match status" value="1"/>
</dbReference>
<dbReference type="Pfam" id="PF22725">
    <property type="entry name" value="GFO_IDH_MocA_C3"/>
    <property type="match status" value="1"/>
</dbReference>
<evidence type="ECO:0000259" key="2">
    <source>
        <dbReference type="Pfam" id="PF01408"/>
    </source>
</evidence>
<dbReference type="Proteomes" id="UP000045285">
    <property type="component" value="Unassembled WGS sequence"/>
</dbReference>
<dbReference type="Gene3D" id="3.30.360.10">
    <property type="entry name" value="Dihydrodipicolinate Reductase, domain 2"/>
    <property type="match status" value="1"/>
</dbReference>
<dbReference type="SUPFAM" id="SSF51735">
    <property type="entry name" value="NAD(P)-binding Rossmann-fold domains"/>
    <property type="match status" value="1"/>
</dbReference>
<evidence type="ECO:0000313" key="6">
    <source>
        <dbReference type="Proteomes" id="UP000045285"/>
    </source>
</evidence>
<dbReference type="InterPro" id="IPR036291">
    <property type="entry name" value="NAD(P)-bd_dom_sf"/>
</dbReference>
<reference evidence="5" key="1">
    <citation type="submission" date="2014-08" db="EMBL/GenBank/DDBJ databases">
        <title>DNA barcoding of Bradysia (Diptera: Sciaridae) for detection of the immature stages on agricultural crops.</title>
        <authorList>
            <person name="Shin S."/>
            <person name="Jung S."/>
            <person name="Heller K."/>
            <person name="Menzel F."/>
            <person name="Hong T.-K."/>
            <person name="Lee H."/>
            <person name="Lee S."/>
        </authorList>
    </citation>
    <scope>NUCLEOTIDE SEQUENCE</scope>
</reference>
<name>A0A090DJC0_MESPL</name>
<accession>A0A090DJC0</accession>
<dbReference type="PANTHER" id="PTHR43377">
    <property type="entry name" value="BILIVERDIN REDUCTASE A"/>
    <property type="match status" value="1"/>
</dbReference>
<organism evidence="4 6">
    <name type="scientific">Mesorhizobium plurifarium</name>
    <dbReference type="NCBI Taxonomy" id="69974"/>
    <lineage>
        <taxon>Bacteria</taxon>
        <taxon>Pseudomonadati</taxon>
        <taxon>Pseudomonadota</taxon>
        <taxon>Alphaproteobacteria</taxon>
        <taxon>Hyphomicrobiales</taxon>
        <taxon>Phyllobacteriaceae</taxon>
        <taxon>Mesorhizobium</taxon>
    </lineage>
</organism>
<proteinExistence type="predicted"/>
<dbReference type="EMBL" id="CCND01000023">
    <property type="protein sequence ID" value="CDX60525.1"/>
    <property type="molecule type" value="Genomic_DNA"/>
</dbReference>
<evidence type="ECO:0000259" key="3">
    <source>
        <dbReference type="Pfam" id="PF22725"/>
    </source>
</evidence>
<dbReference type="PANTHER" id="PTHR43377:SF1">
    <property type="entry name" value="BILIVERDIN REDUCTASE A"/>
    <property type="match status" value="1"/>
</dbReference>
<dbReference type="InterPro" id="IPR000683">
    <property type="entry name" value="Gfo/Idh/MocA-like_OxRdtase_N"/>
</dbReference>
<evidence type="ECO:0000313" key="5">
    <source>
        <dbReference type="EMBL" id="CDX60525.1"/>
    </source>
</evidence>
<reference evidence="7" key="2">
    <citation type="submission" date="2014-08" db="EMBL/GenBank/DDBJ databases">
        <authorList>
            <person name="Edwards T."/>
        </authorList>
    </citation>
    <scope>NUCLEOTIDE SEQUENCE [LARGE SCALE GENOMIC DNA]</scope>
</reference>
<reference evidence="4" key="4">
    <citation type="submission" date="2014-08" db="EMBL/GenBank/DDBJ databases">
        <authorList>
            <person name="Moulin Lionel"/>
        </authorList>
    </citation>
    <scope>NUCLEOTIDE SEQUENCE [LARGE SCALE GENOMIC DNA]</scope>
</reference>
<reference evidence="6" key="3">
    <citation type="submission" date="2014-08" db="EMBL/GenBank/DDBJ databases">
        <authorList>
            <person name="Moulin L."/>
        </authorList>
    </citation>
    <scope>NUCLEOTIDE SEQUENCE [LARGE SCALE GENOMIC DNA]</scope>
</reference>
<keyword evidence="1" id="KW-0732">Signal</keyword>
<evidence type="ECO:0000256" key="1">
    <source>
        <dbReference type="SAM" id="SignalP"/>
    </source>
</evidence>
<evidence type="ECO:0000313" key="4">
    <source>
        <dbReference type="EMBL" id="CDX13883.1"/>
    </source>
</evidence>
<dbReference type="Gene3D" id="3.40.50.720">
    <property type="entry name" value="NAD(P)-binding Rossmann-like Domain"/>
    <property type="match status" value="1"/>
</dbReference>
<evidence type="ECO:0000313" key="7">
    <source>
        <dbReference type="Proteomes" id="UP000182888"/>
    </source>
</evidence>
<dbReference type="InterPro" id="IPR055170">
    <property type="entry name" value="GFO_IDH_MocA-like_dom"/>
</dbReference>
<dbReference type="Proteomes" id="UP000182888">
    <property type="component" value="Unassembled WGS sequence"/>
</dbReference>
<dbReference type="InterPro" id="IPR051450">
    <property type="entry name" value="Gfo/Idh/MocA_Oxidoreductases"/>
</dbReference>
<feature type="chain" id="PRO_5014218976" evidence="1">
    <location>
        <begin position="21"/>
        <end position="338"/>
    </location>
</feature>
<dbReference type="SUPFAM" id="SSF55347">
    <property type="entry name" value="Glyceraldehyde-3-phosphate dehydrogenase-like, C-terminal domain"/>
    <property type="match status" value="1"/>
</dbReference>
<dbReference type="EMBL" id="CCMZ01000007">
    <property type="protein sequence ID" value="CDX13883.1"/>
    <property type="molecule type" value="Genomic_DNA"/>
</dbReference>
<keyword evidence="6" id="KW-1185">Reference proteome</keyword>
<feature type="domain" description="GFO/IDH/MocA-like oxidoreductase" evidence="3">
    <location>
        <begin position="133"/>
        <end position="256"/>
    </location>
</feature>
<sequence>MIKRRRVAVIGAGFMGSMHAGIFANMVGSELAAIVDPNRALAEAVAAKAPGCKVYDSHQALLGSERDLDLVSICTPDNLHLAPAVAVAEAGINVFVEKPISSKVDDAQAIIAACEAAGVKLGVGYLLRFDPRYAAAKELMTSGKIGEPIHIYARRNSARTEGPKRYGGKLPLALHVTVHDVDMVLWMLEGQQPVSVYAQQTDKLLGSSGTQDSIAAIVRFSGGTVVNFESAWSLPSGARHMIDARMELIGTDGSFEVQCGDSGLYFASNETSREIDTQHWPQLNGRIDGDLARQLGGLIDWLDGAAMPIATGREALRSLELTLAMMQSAQSGEIVRLG</sequence>
<dbReference type="STRING" id="69974.MPLDJ20_20448"/>
<dbReference type="AlphaFoldDB" id="A0A090DJC0"/>